<evidence type="ECO:0000313" key="4">
    <source>
        <dbReference type="Proteomes" id="UP000315648"/>
    </source>
</evidence>
<organism evidence="3 4">
    <name type="scientific">Rariglobus hedericola</name>
    <dbReference type="NCBI Taxonomy" id="2597822"/>
    <lineage>
        <taxon>Bacteria</taxon>
        <taxon>Pseudomonadati</taxon>
        <taxon>Verrucomicrobiota</taxon>
        <taxon>Opitutia</taxon>
        <taxon>Opitutales</taxon>
        <taxon>Opitutaceae</taxon>
        <taxon>Rariglobus</taxon>
    </lineage>
</organism>
<proteinExistence type="predicted"/>
<evidence type="ECO:0000259" key="2">
    <source>
        <dbReference type="Pfam" id="PF07589"/>
    </source>
</evidence>
<keyword evidence="1" id="KW-0732">Signal</keyword>
<evidence type="ECO:0000256" key="1">
    <source>
        <dbReference type="SAM" id="SignalP"/>
    </source>
</evidence>
<dbReference type="AlphaFoldDB" id="A0A556QPF9"/>
<sequence>MKLPVILSCCACALAAPSLVCSQVLMIDFGPTPVSGASLTNSPYHSADTAFTGTFWNQVEKVDIATGSLNWSDGTSATGVSINLGSVVSTTSTTINLATQPATSSALGTTVGGGIYTSPSVGRDAIFSGTAGSTSSTGIQVGGLAAGSYDIYISARNTNATGTTVYSQALYAGVSSSAGNFDFSGYSNKSLNYSSTSSPTTWTEDGVYVKLSISLTSGDYLNIASAGGGQELRGFLNSIQIVSTSAVPEPSTYAFIAGLAGLVGTVYWRRRR</sequence>
<dbReference type="InterPro" id="IPR013424">
    <property type="entry name" value="Ice-binding_C"/>
</dbReference>
<feature type="signal peptide" evidence="1">
    <location>
        <begin position="1"/>
        <end position="22"/>
    </location>
</feature>
<gene>
    <name evidence="3" type="ORF">FPL22_04330</name>
</gene>
<feature type="chain" id="PRO_5021715374" evidence="1">
    <location>
        <begin position="23"/>
        <end position="272"/>
    </location>
</feature>
<name>A0A556QPF9_9BACT</name>
<evidence type="ECO:0000313" key="3">
    <source>
        <dbReference type="EMBL" id="TSJ78533.1"/>
    </source>
</evidence>
<dbReference type="Proteomes" id="UP000315648">
    <property type="component" value="Unassembled WGS sequence"/>
</dbReference>
<dbReference type="OrthoDB" id="199792at2"/>
<dbReference type="EMBL" id="VMBG01000001">
    <property type="protein sequence ID" value="TSJ78533.1"/>
    <property type="molecule type" value="Genomic_DNA"/>
</dbReference>
<feature type="domain" description="Ice-binding protein C-terminal" evidence="2">
    <location>
        <begin position="246"/>
        <end position="271"/>
    </location>
</feature>
<comment type="caution">
    <text evidence="3">The sequence shown here is derived from an EMBL/GenBank/DDBJ whole genome shotgun (WGS) entry which is preliminary data.</text>
</comment>
<keyword evidence="4" id="KW-1185">Reference proteome</keyword>
<dbReference type="RefSeq" id="WP_144228874.1">
    <property type="nucleotide sequence ID" value="NZ_CBCRVV010000022.1"/>
</dbReference>
<accession>A0A556QPF9</accession>
<protein>
    <submittedName>
        <fullName evidence="3">PEP-CTERM sorting domain-containing protein</fullName>
    </submittedName>
</protein>
<reference evidence="3 4" key="1">
    <citation type="submission" date="2019-07" db="EMBL/GenBank/DDBJ databases">
        <title>Description of 53C-WASEF.</title>
        <authorList>
            <person name="Pitt A."/>
            <person name="Hahn M.W."/>
        </authorList>
    </citation>
    <scope>NUCLEOTIDE SEQUENCE [LARGE SCALE GENOMIC DNA]</scope>
    <source>
        <strain evidence="3 4">53C-WASEF</strain>
    </source>
</reference>
<dbReference type="Pfam" id="PF07589">
    <property type="entry name" value="PEP-CTERM"/>
    <property type="match status" value="1"/>
</dbReference>